<gene>
    <name evidence="6" type="ORF">DPX16_8726</name>
</gene>
<dbReference type="InterPro" id="IPR004045">
    <property type="entry name" value="Glutathione_S-Trfase_N"/>
</dbReference>
<dbReference type="InterPro" id="IPR003080">
    <property type="entry name" value="GST_alpha"/>
</dbReference>
<dbReference type="EMBL" id="RJVU01046259">
    <property type="protein sequence ID" value="ROL44304.1"/>
    <property type="molecule type" value="Genomic_DNA"/>
</dbReference>
<organism evidence="6 7">
    <name type="scientific">Anabarilius grahami</name>
    <name type="common">Kanglang fish</name>
    <name type="synonym">Barilius grahami</name>
    <dbReference type="NCBI Taxonomy" id="495550"/>
    <lineage>
        <taxon>Eukaryota</taxon>
        <taxon>Metazoa</taxon>
        <taxon>Chordata</taxon>
        <taxon>Craniata</taxon>
        <taxon>Vertebrata</taxon>
        <taxon>Euteleostomi</taxon>
        <taxon>Actinopterygii</taxon>
        <taxon>Neopterygii</taxon>
        <taxon>Teleostei</taxon>
        <taxon>Ostariophysi</taxon>
        <taxon>Cypriniformes</taxon>
        <taxon>Xenocyprididae</taxon>
        <taxon>Xenocypridinae</taxon>
        <taxon>Xenocypridinae incertae sedis</taxon>
        <taxon>Anabarilius</taxon>
    </lineage>
</organism>
<name>A0A3N0YDX2_ANAGA</name>
<evidence type="ECO:0000259" key="4">
    <source>
        <dbReference type="PROSITE" id="PS50404"/>
    </source>
</evidence>
<dbReference type="PROSITE" id="PS50405">
    <property type="entry name" value="GST_CTER"/>
    <property type="match status" value="1"/>
</dbReference>
<dbReference type="PRINTS" id="PR01266">
    <property type="entry name" value="GSTRNSFRASEA"/>
</dbReference>
<dbReference type="Pfam" id="PF02798">
    <property type="entry name" value="GST_N"/>
    <property type="match status" value="2"/>
</dbReference>
<reference evidence="6 7" key="1">
    <citation type="submission" date="2018-10" db="EMBL/GenBank/DDBJ databases">
        <title>Genome assembly for a Yunnan-Guizhou Plateau 3E fish, Anabarilius grahami (Regan), and its evolutionary and genetic applications.</title>
        <authorList>
            <person name="Jiang W."/>
        </authorList>
    </citation>
    <scope>NUCLEOTIDE SEQUENCE [LARGE SCALE GENOMIC DNA]</scope>
    <source>
        <strain evidence="6">AG-KIZ</strain>
        <tissue evidence="6">Muscle</tissue>
    </source>
</reference>
<dbReference type="SFLD" id="SFLDS00019">
    <property type="entry name" value="Glutathione_Transferase_(cytos"/>
    <property type="match status" value="2"/>
</dbReference>
<feature type="domain" description="GST C-terminal" evidence="5">
    <location>
        <begin position="180"/>
        <end position="303"/>
    </location>
</feature>
<comment type="caution">
    <text evidence="6">The sequence shown here is derived from an EMBL/GenBank/DDBJ whole genome shotgun (WGS) entry which is preliminary data.</text>
</comment>
<feature type="domain" description="GST N-terminal" evidence="4">
    <location>
        <begin position="274"/>
        <end position="329"/>
    </location>
</feature>
<dbReference type="Gene3D" id="3.40.30.10">
    <property type="entry name" value="Glutaredoxin"/>
    <property type="match status" value="1"/>
</dbReference>
<dbReference type="InterPro" id="IPR036249">
    <property type="entry name" value="Thioredoxin-like_sf"/>
</dbReference>
<evidence type="ECO:0000259" key="5">
    <source>
        <dbReference type="PROSITE" id="PS50405"/>
    </source>
</evidence>
<dbReference type="InterPro" id="IPR010987">
    <property type="entry name" value="Glutathione-S-Trfase_C-like"/>
</dbReference>
<protein>
    <recommendedName>
        <fullName evidence="2">glutathione transferase</fullName>
        <ecNumber evidence="2">2.5.1.18</ecNumber>
    </recommendedName>
</protein>
<dbReference type="Gene3D" id="1.20.1050.130">
    <property type="match status" value="2"/>
</dbReference>
<dbReference type="Pfam" id="PF00043">
    <property type="entry name" value="GST_C"/>
    <property type="match status" value="1"/>
</dbReference>
<dbReference type="SUPFAM" id="SSF47616">
    <property type="entry name" value="GST C-terminal domain-like"/>
    <property type="match status" value="3"/>
</dbReference>
<dbReference type="EC" id="2.5.1.18" evidence="2"/>
<dbReference type="Proteomes" id="UP000281406">
    <property type="component" value="Unassembled WGS sequence"/>
</dbReference>
<feature type="domain" description="GST N-terminal" evidence="4">
    <location>
        <begin position="1"/>
        <end position="68"/>
    </location>
</feature>
<evidence type="ECO:0000256" key="1">
    <source>
        <dbReference type="ARBA" id="ARBA00011055"/>
    </source>
</evidence>
<dbReference type="InterPro" id="IPR050213">
    <property type="entry name" value="GST_superfamily"/>
</dbReference>
<dbReference type="PANTHER" id="PTHR11571:SF230">
    <property type="entry name" value="GLUTATHIONE TRANSFERASE"/>
    <property type="match status" value="1"/>
</dbReference>
<dbReference type="GO" id="GO:0004364">
    <property type="term" value="F:glutathione transferase activity"/>
    <property type="evidence" value="ECO:0007669"/>
    <property type="project" value="UniProtKB-EC"/>
</dbReference>
<dbReference type="GO" id="GO:0006749">
    <property type="term" value="P:glutathione metabolic process"/>
    <property type="evidence" value="ECO:0007669"/>
    <property type="project" value="TreeGrafter"/>
</dbReference>
<keyword evidence="7" id="KW-1185">Reference proteome</keyword>
<evidence type="ECO:0000313" key="7">
    <source>
        <dbReference type="Proteomes" id="UP000281406"/>
    </source>
</evidence>
<dbReference type="InterPro" id="IPR004046">
    <property type="entry name" value="GST_C"/>
</dbReference>
<proteinExistence type="inferred from homology"/>
<comment type="similarity">
    <text evidence="1">Belongs to the GST superfamily. Alpha family.</text>
</comment>
<dbReference type="InterPro" id="IPR040079">
    <property type="entry name" value="Glutathione_S-Trfase"/>
</dbReference>
<dbReference type="AlphaFoldDB" id="A0A3N0YDX2"/>
<dbReference type="OrthoDB" id="414243at2759"/>
<evidence type="ECO:0000256" key="3">
    <source>
        <dbReference type="ARBA" id="ARBA00022679"/>
    </source>
</evidence>
<evidence type="ECO:0000256" key="2">
    <source>
        <dbReference type="ARBA" id="ARBA00012452"/>
    </source>
</evidence>
<keyword evidence="3 6" id="KW-0808">Transferase</keyword>
<dbReference type="PANTHER" id="PTHR11571">
    <property type="entry name" value="GLUTATHIONE S-TRANSFERASE"/>
    <property type="match status" value="1"/>
</dbReference>
<dbReference type="Gene3D" id="1.20.1050.10">
    <property type="match status" value="1"/>
</dbReference>
<dbReference type="SUPFAM" id="SSF52833">
    <property type="entry name" value="Thioredoxin-like"/>
    <property type="match status" value="3"/>
</dbReference>
<sequence>MESIRWLLATAGVEFEEVFLTKREQYVKLLNDGALMFQQVPLVEIDGMQIVQSKAILNYIAGKYNLYGKDLKERALIDMYTEGTLDLMDLIMLSAIAPPENKQKQLSDIEQKAKERFMPVFEKWKRENGVDPMAFGRSWSRDGALMFQQVPLVEIDGMQIVQTKAIMNYITGKYNLYGKDLKQRALIDMYAEGTSDLMDLIIMSAIAPPEDKQKQLSDIEQKAKDRFLPVFEKGLANSHFLVGNQLSRADVHLLEATLMLQEIFPTILSTFPKIQFEEVFMTKKEHYDKLLNDGALMFQQVPLVEIDGMQIVQTKAILNYIAGKYNLYGKDLKERALIDMYAEGTIDLMDLIMGLTMAPPENKQKQLSDIEQKAKERFMPVFEKAFQERMKALPRISKFLQPGSARKPPPDEVYVKTVKEVLSHLFK</sequence>
<feature type="domain" description="GST N-terminal" evidence="4">
    <location>
        <begin position="86"/>
        <end position="178"/>
    </location>
</feature>
<dbReference type="FunFam" id="1.20.1050.10:FF:000005">
    <property type="entry name" value="Glutathione S-transferase A1"/>
    <property type="match status" value="1"/>
</dbReference>
<evidence type="ECO:0000313" key="6">
    <source>
        <dbReference type="EMBL" id="ROL44304.1"/>
    </source>
</evidence>
<dbReference type="InterPro" id="IPR036282">
    <property type="entry name" value="Glutathione-S-Trfase_C_sf"/>
</dbReference>
<dbReference type="PROSITE" id="PS50404">
    <property type="entry name" value="GST_NTER"/>
    <property type="match status" value="3"/>
</dbReference>
<accession>A0A3N0YDX2</accession>